<accession>A0A517S7G1</accession>
<gene>
    <name evidence="2" type="ORF">Pan44_00680</name>
</gene>
<dbReference type="GO" id="GO:0004803">
    <property type="term" value="F:transposase activity"/>
    <property type="evidence" value="ECO:0007669"/>
    <property type="project" value="InterPro"/>
</dbReference>
<reference evidence="2 3" key="1">
    <citation type="submission" date="2019-02" db="EMBL/GenBank/DDBJ databases">
        <title>Deep-cultivation of Planctomycetes and their phenomic and genomic characterization uncovers novel biology.</title>
        <authorList>
            <person name="Wiegand S."/>
            <person name="Jogler M."/>
            <person name="Boedeker C."/>
            <person name="Pinto D."/>
            <person name="Vollmers J."/>
            <person name="Rivas-Marin E."/>
            <person name="Kohn T."/>
            <person name="Peeters S.H."/>
            <person name="Heuer A."/>
            <person name="Rast P."/>
            <person name="Oberbeckmann S."/>
            <person name="Bunk B."/>
            <person name="Jeske O."/>
            <person name="Meyerdierks A."/>
            <person name="Storesund J.E."/>
            <person name="Kallscheuer N."/>
            <person name="Luecker S."/>
            <person name="Lage O.M."/>
            <person name="Pohl T."/>
            <person name="Merkel B.J."/>
            <person name="Hornburger P."/>
            <person name="Mueller R.-W."/>
            <person name="Bruemmer F."/>
            <person name="Labrenz M."/>
            <person name="Spormann A.M."/>
            <person name="Op den Camp H."/>
            <person name="Overmann J."/>
            <person name="Amann R."/>
            <person name="Jetten M.S.M."/>
            <person name="Mascher T."/>
            <person name="Medema M.H."/>
            <person name="Devos D.P."/>
            <person name="Kaster A.-K."/>
            <person name="Ovreas L."/>
            <person name="Rohde M."/>
            <person name="Galperin M.Y."/>
            <person name="Jogler C."/>
        </authorList>
    </citation>
    <scope>NUCLEOTIDE SEQUENCE [LARGE SCALE GENOMIC DNA]</scope>
    <source>
        <strain evidence="2 3">Pan44</strain>
    </source>
</reference>
<feature type="domain" description="Transposase IS200-like" evidence="1">
    <location>
        <begin position="10"/>
        <end position="143"/>
    </location>
</feature>
<dbReference type="SUPFAM" id="SSF143422">
    <property type="entry name" value="Transposase IS200-like"/>
    <property type="match status" value="1"/>
</dbReference>
<dbReference type="GO" id="GO:0043565">
    <property type="term" value="F:sequence-specific DNA binding"/>
    <property type="evidence" value="ECO:0007669"/>
    <property type="project" value="TreeGrafter"/>
</dbReference>
<organism evidence="2 3">
    <name type="scientific">Caulifigura coniformis</name>
    <dbReference type="NCBI Taxonomy" id="2527983"/>
    <lineage>
        <taxon>Bacteria</taxon>
        <taxon>Pseudomonadati</taxon>
        <taxon>Planctomycetota</taxon>
        <taxon>Planctomycetia</taxon>
        <taxon>Planctomycetales</taxon>
        <taxon>Planctomycetaceae</taxon>
        <taxon>Caulifigura</taxon>
    </lineage>
</organism>
<evidence type="ECO:0000313" key="2">
    <source>
        <dbReference type="EMBL" id="QDT52060.1"/>
    </source>
</evidence>
<evidence type="ECO:0000313" key="3">
    <source>
        <dbReference type="Proteomes" id="UP000315700"/>
    </source>
</evidence>
<sequence length="187" mass="22220">MGRSRYRIVENEFPYFMTCTVVGWLPTFTRPEAVDVVYDSWRFLQREREFKLFAYVILENHLHLIASAPDLSAAMQSFKSYTARRIVDLLKNRSALTLLDSFRRLKLAHKSESEHQVWQEGNHPEQICSEEMMWQKIEYIHNNPLKRGYVDDPVSWRYSSARNYAKRPGLIDVLTEWSSTNREAELR</sequence>
<dbReference type="InterPro" id="IPR002686">
    <property type="entry name" value="Transposase_17"/>
</dbReference>
<protein>
    <submittedName>
        <fullName evidence="2">Transposase IS200 like protein</fullName>
    </submittedName>
</protein>
<dbReference type="PANTHER" id="PTHR36966:SF1">
    <property type="entry name" value="REP-ASSOCIATED TYROSINE TRANSPOSASE"/>
    <property type="match status" value="1"/>
</dbReference>
<dbReference type="OrthoDB" id="9794403at2"/>
<keyword evidence="3" id="KW-1185">Reference proteome</keyword>
<dbReference type="NCBIfam" id="NF047646">
    <property type="entry name" value="REP_Tyr_transpos"/>
    <property type="match status" value="1"/>
</dbReference>
<dbReference type="PANTHER" id="PTHR36966">
    <property type="entry name" value="REP-ASSOCIATED TYROSINE TRANSPOSASE"/>
    <property type="match status" value="1"/>
</dbReference>
<proteinExistence type="predicted"/>
<dbReference type="InterPro" id="IPR036515">
    <property type="entry name" value="Transposase_17_sf"/>
</dbReference>
<dbReference type="InterPro" id="IPR052715">
    <property type="entry name" value="RAYT_transposase"/>
</dbReference>
<dbReference type="Gene3D" id="3.30.70.1290">
    <property type="entry name" value="Transposase IS200-like"/>
    <property type="match status" value="1"/>
</dbReference>
<evidence type="ECO:0000259" key="1">
    <source>
        <dbReference type="SMART" id="SM01321"/>
    </source>
</evidence>
<dbReference type="KEGG" id="ccos:Pan44_00680"/>
<dbReference type="GO" id="GO:0006313">
    <property type="term" value="P:DNA transposition"/>
    <property type="evidence" value="ECO:0007669"/>
    <property type="project" value="InterPro"/>
</dbReference>
<dbReference type="RefSeq" id="WP_145026055.1">
    <property type="nucleotide sequence ID" value="NZ_CP036271.1"/>
</dbReference>
<dbReference type="AlphaFoldDB" id="A0A517S7G1"/>
<dbReference type="Proteomes" id="UP000315700">
    <property type="component" value="Chromosome"/>
</dbReference>
<dbReference type="EMBL" id="CP036271">
    <property type="protein sequence ID" value="QDT52060.1"/>
    <property type="molecule type" value="Genomic_DNA"/>
</dbReference>
<name>A0A517S7G1_9PLAN</name>
<dbReference type="SMART" id="SM01321">
    <property type="entry name" value="Y1_Tnp"/>
    <property type="match status" value="1"/>
</dbReference>
<dbReference type="InParanoid" id="A0A517S7G1"/>